<dbReference type="PANTHER" id="PTHR11808">
    <property type="entry name" value="TRANS-SULFURATION ENZYME FAMILY MEMBER"/>
    <property type="match status" value="1"/>
</dbReference>
<sequence length="397" mass="43471">MGHSATPSAQLSQATVAIHGDEAFDLLQDGAPALHFATTFRYCDDPNDLVPVPHRKYDSEGPPEYYYSRIAAPTNDRFEAALSKVLEADAFTFPSGLSAFHPALLLLNPKRIAIRDDFYFGCQAVIDIVARLSGIQKIPLDSSSEELEAGDLVFLETPLSPSGHALDIARYAEKAHARGAYLFVSSTLAPPGLQNPFAQGADLVMHAGSKYFGGHADMLCGILAVRNADWSKQIRKDRSILGNVLSSFDSWLGLRSLRTLPLRVQRQSQSTADLVSWLVSRLEGDSEDSSLLKSAIESVGHTSLQQSDFPWLLLQMPNGFGSVFSVTMKSDVMARILPAKLKLFRHQTSFGGVESSVEWRKMSDVGCDSRLLRFSVGLEAREDLRDDILSAVRGIVV</sequence>
<dbReference type="PIRSF" id="PIRSF001434">
    <property type="entry name" value="CGS"/>
    <property type="match status" value="1"/>
</dbReference>
<gene>
    <name evidence="5" type="ORF">H2200_001401</name>
</gene>
<dbReference type="EMBL" id="JAPDRK010000002">
    <property type="protein sequence ID" value="KAJ9615326.1"/>
    <property type="molecule type" value="Genomic_DNA"/>
</dbReference>
<reference evidence="5" key="1">
    <citation type="submission" date="2022-10" db="EMBL/GenBank/DDBJ databases">
        <title>Culturing micro-colonial fungi from biological soil crusts in the Mojave desert and describing Neophaeococcomyces mojavensis, and introducing the new genera and species Taxawa tesnikishii.</title>
        <authorList>
            <person name="Kurbessoian T."/>
            <person name="Stajich J.E."/>
        </authorList>
    </citation>
    <scope>NUCLEOTIDE SEQUENCE</scope>
    <source>
        <strain evidence="5">TK_41</strain>
    </source>
</reference>
<dbReference type="InterPro" id="IPR015422">
    <property type="entry name" value="PyrdxlP-dep_Trfase_small"/>
</dbReference>
<protein>
    <recommendedName>
        <fullName evidence="7">Cystathionine gamma-synthase</fullName>
    </recommendedName>
</protein>
<dbReference type="GO" id="GO:0030170">
    <property type="term" value="F:pyridoxal phosphate binding"/>
    <property type="evidence" value="ECO:0007669"/>
    <property type="project" value="InterPro"/>
</dbReference>
<dbReference type="InterPro" id="IPR015421">
    <property type="entry name" value="PyrdxlP-dep_Trfase_major"/>
</dbReference>
<feature type="modified residue" description="N6-(pyridoxal phosphate)lysine" evidence="3">
    <location>
        <position position="210"/>
    </location>
</feature>
<evidence type="ECO:0000256" key="4">
    <source>
        <dbReference type="RuleBase" id="RU362118"/>
    </source>
</evidence>
<accession>A0AA39CP13</accession>
<dbReference type="GO" id="GO:0019346">
    <property type="term" value="P:transsulfuration"/>
    <property type="evidence" value="ECO:0007669"/>
    <property type="project" value="InterPro"/>
</dbReference>
<evidence type="ECO:0008006" key="7">
    <source>
        <dbReference type="Google" id="ProtNLM"/>
    </source>
</evidence>
<evidence type="ECO:0000313" key="6">
    <source>
        <dbReference type="Proteomes" id="UP001172673"/>
    </source>
</evidence>
<evidence type="ECO:0000313" key="5">
    <source>
        <dbReference type="EMBL" id="KAJ9615326.1"/>
    </source>
</evidence>
<dbReference type="Gene3D" id="3.90.1150.10">
    <property type="entry name" value="Aspartate Aminotransferase, domain 1"/>
    <property type="match status" value="1"/>
</dbReference>
<comment type="caution">
    <text evidence="5">The sequence shown here is derived from an EMBL/GenBank/DDBJ whole genome shotgun (WGS) entry which is preliminary data.</text>
</comment>
<proteinExistence type="inferred from homology"/>
<dbReference type="GO" id="GO:0016846">
    <property type="term" value="F:carbon-sulfur lyase activity"/>
    <property type="evidence" value="ECO:0007669"/>
    <property type="project" value="TreeGrafter"/>
</dbReference>
<evidence type="ECO:0000256" key="3">
    <source>
        <dbReference type="PIRSR" id="PIRSR001434-2"/>
    </source>
</evidence>
<dbReference type="AlphaFoldDB" id="A0AA39CP13"/>
<keyword evidence="2 3" id="KW-0663">Pyridoxal phosphate</keyword>
<dbReference type="FunFam" id="3.40.640.10:FF:000072">
    <property type="entry name" value="Putative cystathionine beta-lyase"/>
    <property type="match status" value="1"/>
</dbReference>
<organism evidence="5 6">
    <name type="scientific">Cladophialophora chaetospira</name>
    <dbReference type="NCBI Taxonomy" id="386627"/>
    <lineage>
        <taxon>Eukaryota</taxon>
        <taxon>Fungi</taxon>
        <taxon>Dikarya</taxon>
        <taxon>Ascomycota</taxon>
        <taxon>Pezizomycotina</taxon>
        <taxon>Eurotiomycetes</taxon>
        <taxon>Chaetothyriomycetidae</taxon>
        <taxon>Chaetothyriales</taxon>
        <taxon>Herpotrichiellaceae</taxon>
        <taxon>Cladophialophora</taxon>
    </lineage>
</organism>
<keyword evidence="6" id="KW-1185">Reference proteome</keyword>
<evidence type="ECO:0000256" key="2">
    <source>
        <dbReference type="ARBA" id="ARBA00022898"/>
    </source>
</evidence>
<name>A0AA39CP13_9EURO</name>
<dbReference type="Proteomes" id="UP001172673">
    <property type="component" value="Unassembled WGS sequence"/>
</dbReference>
<dbReference type="InterPro" id="IPR015424">
    <property type="entry name" value="PyrdxlP-dep_Trfase"/>
</dbReference>
<dbReference type="PANTHER" id="PTHR11808:SF35">
    <property type="entry name" value="CYSTATHIONINE GAMMA-SYNTHASE (AFU_ORTHOLOGUE AFUA_7G01590)"/>
    <property type="match status" value="1"/>
</dbReference>
<dbReference type="SUPFAM" id="SSF53383">
    <property type="entry name" value="PLP-dependent transferases"/>
    <property type="match status" value="1"/>
</dbReference>
<dbReference type="GO" id="GO:0005737">
    <property type="term" value="C:cytoplasm"/>
    <property type="evidence" value="ECO:0007669"/>
    <property type="project" value="TreeGrafter"/>
</dbReference>
<comment type="cofactor">
    <cofactor evidence="1 4">
        <name>pyridoxal 5'-phosphate</name>
        <dbReference type="ChEBI" id="CHEBI:597326"/>
    </cofactor>
</comment>
<dbReference type="Gene3D" id="3.40.640.10">
    <property type="entry name" value="Type I PLP-dependent aspartate aminotransferase-like (Major domain)"/>
    <property type="match status" value="1"/>
</dbReference>
<dbReference type="InterPro" id="IPR000277">
    <property type="entry name" value="Cys/Met-Metab_PyrdxlP-dep_enz"/>
</dbReference>
<evidence type="ECO:0000256" key="1">
    <source>
        <dbReference type="ARBA" id="ARBA00001933"/>
    </source>
</evidence>
<comment type="similarity">
    <text evidence="4">Belongs to the trans-sulfuration enzymes family.</text>
</comment>
<dbReference type="Pfam" id="PF01053">
    <property type="entry name" value="Cys_Met_Meta_PP"/>
    <property type="match status" value="1"/>
</dbReference>